<dbReference type="SUPFAM" id="SSF103647">
    <property type="entry name" value="TSP type-3 repeat"/>
    <property type="match status" value="1"/>
</dbReference>
<dbReference type="eggNOG" id="COG0545">
    <property type="taxonomic scope" value="Bacteria"/>
</dbReference>
<feature type="domain" description="PPIase FKBP-type" evidence="5">
    <location>
        <begin position="126"/>
        <end position="233"/>
    </location>
</feature>
<protein>
    <recommendedName>
        <fullName evidence="2 4">peptidylprolyl isomerase</fullName>
        <ecNumber evidence="2 4">5.2.1.8</ecNumber>
    </recommendedName>
</protein>
<comment type="catalytic activity">
    <reaction evidence="1 4">
        <text>[protein]-peptidylproline (omega=180) = [protein]-peptidylproline (omega=0)</text>
        <dbReference type="Rhea" id="RHEA:16237"/>
        <dbReference type="Rhea" id="RHEA-COMP:10747"/>
        <dbReference type="Rhea" id="RHEA-COMP:10748"/>
        <dbReference type="ChEBI" id="CHEBI:83833"/>
        <dbReference type="ChEBI" id="CHEBI:83834"/>
        <dbReference type="EC" id="5.2.1.8"/>
    </reaction>
</comment>
<dbReference type="SUPFAM" id="SSF54534">
    <property type="entry name" value="FKBP-like"/>
    <property type="match status" value="1"/>
</dbReference>
<reference evidence="6 7" key="1">
    <citation type="submission" date="2014-05" db="EMBL/GenBank/DDBJ databases">
        <title>Genome Sequence of Flavobacterium sp. EM1321.</title>
        <authorList>
            <person name="Shin S.-K."/>
            <person name="Yi H."/>
        </authorList>
    </citation>
    <scope>NUCLEOTIDE SEQUENCE [LARGE SCALE GENOMIC DNA]</scope>
    <source>
        <strain evidence="6 7">EM1321</strain>
    </source>
</reference>
<dbReference type="GO" id="GO:0005509">
    <property type="term" value="F:calcium ion binding"/>
    <property type="evidence" value="ECO:0007669"/>
    <property type="project" value="InterPro"/>
</dbReference>
<keyword evidence="3 4" id="KW-0697">Rotamase</keyword>
<dbReference type="Proteomes" id="UP000027064">
    <property type="component" value="Unassembled WGS sequence"/>
</dbReference>
<dbReference type="EC" id="5.2.1.8" evidence="2 4"/>
<keyword evidence="4" id="KW-0413">Isomerase</keyword>
<keyword evidence="7" id="KW-1185">Reference proteome</keyword>
<accession>A0A066WUI7</accession>
<dbReference type="InterPro" id="IPR028974">
    <property type="entry name" value="TSP_type-3_rpt"/>
</dbReference>
<evidence type="ECO:0000259" key="5">
    <source>
        <dbReference type="PROSITE" id="PS50059"/>
    </source>
</evidence>
<dbReference type="GO" id="GO:0003755">
    <property type="term" value="F:peptidyl-prolyl cis-trans isomerase activity"/>
    <property type="evidence" value="ECO:0007669"/>
    <property type="project" value="UniProtKB-KW"/>
</dbReference>
<evidence type="ECO:0000256" key="1">
    <source>
        <dbReference type="ARBA" id="ARBA00000971"/>
    </source>
</evidence>
<organism evidence="6 7">
    <name type="scientific">Flavobacterium seoulense</name>
    <dbReference type="NCBI Taxonomy" id="1492738"/>
    <lineage>
        <taxon>Bacteria</taxon>
        <taxon>Pseudomonadati</taxon>
        <taxon>Bacteroidota</taxon>
        <taxon>Flavobacteriia</taxon>
        <taxon>Flavobacteriales</taxon>
        <taxon>Flavobacteriaceae</taxon>
        <taxon>Flavobacterium</taxon>
    </lineage>
</organism>
<dbReference type="PROSITE" id="PS50059">
    <property type="entry name" value="FKBP_PPIASE"/>
    <property type="match status" value="1"/>
</dbReference>
<comment type="caution">
    <text evidence="6">The sequence shown here is derived from an EMBL/GenBank/DDBJ whole genome shotgun (WGS) entry which is preliminary data.</text>
</comment>
<name>A0A066WUI7_9FLAO</name>
<dbReference type="InterPro" id="IPR001179">
    <property type="entry name" value="PPIase_FKBP_dom"/>
</dbReference>
<dbReference type="InterPro" id="IPR046357">
    <property type="entry name" value="PPIase_dom_sf"/>
</dbReference>
<gene>
    <name evidence="6" type="ORF">FEM21_07900</name>
</gene>
<dbReference type="RefSeq" id="WP_035658017.1">
    <property type="nucleotide sequence ID" value="NZ_JNCA01000006.1"/>
</dbReference>
<evidence type="ECO:0000313" key="6">
    <source>
        <dbReference type="EMBL" id="KDN56238.1"/>
    </source>
</evidence>
<dbReference type="AlphaFoldDB" id="A0A066WUI7"/>
<dbReference type="STRING" id="1492738.FEM21_07900"/>
<evidence type="ECO:0000256" key="3">
    <source>
        <dbReference type="ARBA" id="ARBA00023110"/>
    </source>
</evidence>
<proteinExistence type="predicted"/>
<dbReference type="PROSITE" id="PS51257">
    <property type="entry name" value="PROKAR_LIPOPROTEIN"/>
    <property type="match status" value="1"/>
</dbReference>
<evidence type="ECO:0000313" key="7">
    <source>
        <dbReference type="Proteomes" id="UP000027064"/>
    </source>
</evidence>
<evidence type="ECO:0000256" key="4">
    <source>
        <dbReference type="PROSITE-ProRule" id="PRU00277"/>
    </source>
</evidence>
<dbReference type="Gene3D" id="3.10.50.40">
    <property type="match status" value="1"/>
</dbReference>
<dbReference type="EMBL" id="JNCA01000006">
    <property type="protein sequence ID" value="KDN56238.1"/>
    <property type="molecule type" value="Genomic_DNA"/>
</dbReference>
<dbReference type="OrthoDB" id="1424215at2"/>
<sequence length="319" mass="35787">MNKFKYYFILIIASVFLFSCSKDDNSIEQVPLRDYGEQFKADNDSIEKYLNTHYIEEIVNAPGEIRDQDVKLTKIPEGGTQVSIMSLLNRPIFPKLLKKTVSLHDITYEVYYLVLREGIGQRPTNTDGVFAAYKGMLFDGTVFDQSTNPQGLYNLDGITQSPGIPVIRGWAEVFPEFRTGKYDESGLGDGTLVYTDFGAGVMFLPSGLAYYSGSGAIPAYTPILFNIKLYELKRFDHDNDGIPDYLEDIDGDNYLRVTDDTDGDGIPDYLDIDDDGDGFTTRSEITINGVLTPFESIPDCSGNTTDTNRKRKHLDKNCH</sequence>
<evidence type="ECO:0000256" key="2">
    <source>
        <dbReference type="ARBA" id="ARBA00013194"/>
    </source>
</evidence>
<dbReference type="PATRIC" id="fig|1492738.3.peg.784"/>